<dbReference type="Proteomes" id="UP001500443">
    <property type="component" value="Unassembled WGS sequence"/>
</dbReference>
<proteinExistence type="predicted"/>
<evidence type="ECO:0000313" key="6">
    <source>
        <dbReference type="Proteomes" id="UP001500443"/>
    </source>
</evidence>
<dbReference type="EMBL" id="BAAAPF010000003">
    <property type="protein sequence ID" value="GAA2107653.1"/>
    <property type="molecule type" value="Genomic_DNA"/>
</dbReference>
<reference evidence="6" key="1">
    <citation type="journal article" date="2019" name="Int. J. Syst. Evol. Microbiol.">
        <title>The Global Catalogue of Microorganisms (GCM) 10K type strain sequencing project: providing services to taxonomists for standard genome sequencing and annotation.</title>
        <authorList>
            <consortium name="The Broad Institute Genomics Platform"/>
            <consortium name="The Broad Institute Genome Sequencing Center for Infectious Disease"/>
            <person name="Wu L."/>
            <person name="Ma J."/>
        </authorList>
    </citation>
    <scope>NUCLEOTIDE SEQUENCE [LARGE SCALE GENOMIC DNA]</scope>
    <source>
        <strain evidence="6">JCM 15481</strain>
    </source>
</reference>
<name>A0ABP5IY94_9ACTN</name>
<organism evidence="5 6">
    <name type="scientific">Streptomyces synnematoformans</name>
    <dbReference type="NCBI Taxonomy" id="415721"/>
    <lineage>
        <taxon>Bacteria</taxon>
        <taxon>Bacillati</taxon>
        <taxon>Actinomycetota</taxon>
        <taxon>Actinomycetes</taxon>
        <taxon>Kitasatosporales</taxon>
        <taxon>Streptomycetaceae</taxon>
        <taxon>Streptomyces</taxon>
    </lineage>
</organism>
<evidence type="ECO:0000259" key="4">
    <source>
        <dbReference type="Pfam" id="PF08220"/>
    </source>
</evidence>
<protein>
    <recommendedName>
        <fullName evidence="4">HTH deoR-type domain-containing protein</fullName>
    </recommendedName>
</protein>
<feature type="region of interest" description="Disordered" evidence="3">
    <location>
        <begin position="46"/>
        <end position="66"/>
    </location>
</feature>
<evidence type="ECO:0000256" key="3">
    <source>
        <dbReference type="SAM" id="MobiDB-lite"/>
    </source>
</evidence>
<sequence length="146" mass="15350">MTDEKHVAARRTEVETLWRSGMSQRGVARHLGVSKDTVRRDLAHLGLGGAGGADGADDDAPQARPLDLAGAHPTVVELARVARAIPDSVARHNPSVQREHLIAVARRLADLIAACGPPDPMSAHLIGRLTAQLGALATTTSQGEPR</sequence>
<dbReference type="RefSeq" id="WP_344286992.1">
    <property type="nucleotide sequence ID" value="NZ_BAAAPF010000003.1"/>
</dbReference>
<evidence type="ECO:0000256" key="1">
    <source>
        <dbReference type="ARBA" id="ARBA00023015"/>
    </source>
</evidence>
<dbReference type="InterPro" id="IPR001034">
    <property type="entry name" value="DeoR_HTH"/>
</dbReference>
<comment type="caution">
    <text evidence="5">The sequence shown here is derived from an EMBL/GenBank/DDBJ whole genome shotgun (WGS) entry which is preliminary data.</text>
</comment>
<gene>
    <name evidence="5" type="ORF">GCM10009802_02910</name>
</gene>
<feature type="domain" description="HTH deoR-type" evidence="4">
    <location>
        <begin position="25"/>
        <end position="45"/>
    </location>
</feature>
<accession>A0ABP5IY94</accession>
<evidence type="ECO:0000313" key="5">
    <source>
        <dbReference type="EMBL" id="GAA2107653.1"/>
    </source>
</evidence>
<keyword evidence="6" id="KW-1185">Reference proteome</keyword>
<evidence type="ECO:0000256" key="2">
    <source>
        <dbReference type="ARBA" id="ARBA00023163"/>
    </source>
</evidence>
<keyword evidence="2" id="KW-0804">Transcription</keyword>
<dbReference type="Pfam" id="PF08220">
    <property type="entry name" value="HTH_DeoR"/>
    <property type="match status" value="1"/>
</dbReference>
<keyword evidence="1" id="KW-0805">Transcription regulation</keyword>